<dbReference type="Proteomes" id="UP000742786">
    <property type="component" value="Unassembled WGS sequence"/>
</dbReference>
<keyword evidence="10" id="KW-1185">Reference proteome</keyword>
<evidence type="ECO:0000259" key="8">
    <source>
        <dbReference type="Pfam" id="PF01996"/>
    </source>
</evidence>
<dbReference type="GO" id="GO:0005525">
    <property type="term" value="F:GTP binding"/>
    <property type="evidence" value="ECO:0007669"/>
    <property type="project" value="UniProtKB-KW"/>
</dbReference>
<dbReference type="Gene3D" id="3.90.1660.10">
    <property type="entry name" value="CofE-like domain"/>
    <property type="match status" value="1"/>
</dbReference>
<dbReference type="EMBL" id="CAJQUM010000001">
    <property type="protein sequence ID" value="CAG4883618.1"/>
    <property type="molecule type" value="Genomic_DNA"/>
</dbReference>
<dbReference type="GO" id="GO:0052618">
    <property type="term" value="F:coenzyme F420-0:L-glutamate ligase activity"/>
    <property type="evidence" value="ECO:0007669"/>
    <property type="project" value="TreeGrafter"/>
</dbReference>
<dbReference type="PANTHER" id="PTHR47917">
    <property type="match status" value="1"/>
</dbReference>
<organism evidence="9 10">
    <name type="scientific">Georgfuchsia toluolica</name>
    <dbReference type="NCBI Taxonomy" id="424218"/>
    <lineage>
        <taxon>Bacteria</taxon>
        <taxon>Pseudomonadati</taxon>
        <taxon>Pseudomonadota</taxon>
        <taxon>Betaproteobacteria</taxon>
        <taxon>Nitrosomonadales</taxon>
        <taxon>Sterolibacteriaceae</taxon>
        <taxon>Georgfuchsia</taxon>
    </lineage>
</organism>
<dbReference type="InterPro" id="IPR008225">
    <property type="entry name" value="F420-0_g-glutamyl_ligase"/>
</dbReference>
<keyword evidence="4" id="KW-0460">Magnesium</keyword>
<evidence type="ECO:0000313" key="10">
    <source>
        <dbReference type="Proteomes" id="UP000742786"/>
    </source>
</evidence>
<evidence type="ECO:0000256" key="1">
    <source>
        <dbReference type="ARBA" id="ARBA00022598"/>
    </source>
</evidence>
<keyword evidence="3" id="KW-0547">Nucleotide-binding</keyword>
<evidence type="ECO:0000256" key="2">
    <source>
        <dbReference type="ARBA" id="ARBA00022723"/>
    </source>
</evidence>
<gene>
    <name evidence="9" type="ORF">GTOL_11501</name>
</gene>
<sequence>MIRKAGNGSFYCANRAMTSLEAIIDENMLASHHGYTPGHVTRGRSRYSHRHEHAHGERLVSNHRTKTGAHPRRLEMFAPVGFPLVSPGTPLLPLILKTLQENDLPLCNRDILVVTQKILSKSENRYVRLADVEASPRARELAAICNKDARMVEMVLRESDRIVRCTRDILIVRHRLGFVSANAGIDRSNIESGDTQILLLPENPDRSAAELRAGIHQSCGVDVGVLIIDSFGRPWRLGTCGVCIGSAGIVALNDYRGRTDLSRRRMEVTEVAQADEIAAAASILMGPSDQALPIVIVRGLDFGGTGRAADLIRPVEQDQFL</sequence>
<reference evidence="9" key="1">
    <citation type="submission" date="2021-04" db="EMBL/GenBank/DDBJ databases">
        <authorList>
            <person name="Hornung B."/>
        </authorList>
    </citation>
    <scope>NUCLEOTIDE SEQUENCE</scope>
    <source>
        <strain evidence="9">G5G6</strain>
    </source>
</reference>
<evidence type="ECO:0000256" key="7">
    <source>
        <dbReference type="ARBA" id="ARBA00023211"/>
    </source>
</evidence>
<comment type="caution">
    <text evidence="9">The sequence shown here is derived from an EMBL/GenBank/DDBJ whole genome shotgun (WGS) entry which is preliminary data.</text>
</comment>
<keyword evidence="6" id="KW-0342">GTP-binding</keyword>
<evidence type="ECO:0000256" key="6">
    <source>
        <dbReference type="ARBA" id="ARBA00023134"/>
    </source>
</evidence>
<dbReference type="PANTHER" id="PTHR47917:SF1">
    <property type="entry name" value="COENZYME F420:L-GLUTAMATE LIGASE"/>
    <property type="match status" value="1"/>
</dbReference>
<feature type="domain" description="Coenzyme F420:L-glutamate ligase-like" evidence="8">
    <location>
        <begin position="82"/>
        <end position="299"/>
    </location>
</feature>
<evidence type="ECO:0000313" key="9">
    <source>
        <dbReference type="EMBL" id="CAG4883618.1"/>
    </source>
</evidence>
<evidence type="ECO:0000256" key="4">
    <source>
        <dbReference type="ARBA" id="ARBA00022842"/>
    </source>
</evidence>
<proteinExistence type="predicted"/>
<accession>A0A916J557</accession>
<dbReference type="Pfam" id="PF01996">
    <property type="entry name" value="F420_ligase"/>
    <property type="match status" value="1"/>
</dbReference>
<keyword evidence="5" id="KW-0630">Potassium</keyword>
<dbReference type="NCBIfam" id="TIGR01916">
    <property type="entry name" value="F420_cofE"/>
    <property type="match status" value="1"/>
</dbReference>
<dbReference type="GO" id="GO:0046872">
    <property type="term" value="F:metal ion binding"/>
    <property type="evidence" value="ECO:0007669"/>
    <property type="project" value="UniProtKB-KW"/>
</dbReference>
<dbReference type="AlphaFoldDB" id="A0A916J557"/>
<keyword evidence="1 9" id="KW-0436">Ligase</keyword>
<name>A0A916J557_9PROT</name>
<protein>
    <submittedName>
        <fullName evidence="9">Coenzyme F420-0:L-glutamate ligase / Coenzyme F420-1:L-glutamate ligase</fullName>
    </submittedName>
</protein>
<dbReference type="Gene3D" id="3.30.1330.100">
    <property type="entry name" value="CofE-like"/>
    <property type="match status" value="1"/>
</dbReference>
<keyword evidence="7" id="KW-0464">Manganese</keyword>
<dbReference type="SUPFAM" id="SSF144010">
    <property type="entry name" value="CofE-like"/>
    <property type="match status" value="1"/>
</dbReference>
<dbReference type="InterPro" id="IPR002847">
    <property type="entry name" value="F420-0_gamma-glut_ligase-dom"/>
</dbReference>
<evidence type="ECO:0000256" key="5">
    <source>
        <dbReference type="ARBA" id="ARBA00022958"/>
    </source>
</evidence>
<keyword evidence="2" id="KW-0479">Metal-binding</keyword>
<evidence type="ECO:0000256" key="3">
    <source>
        <dbReference type="ARBA" id="ARBA00022741"/>
    </source>
</evidence>